<name>A0ABT3LV84_9LEPT</name>
<evidence type="ECO:0000256" key="3">
    <source>
        <dbReference type="ARBA" id="ARBA00023163"/>
    </source>
</evidence>
<dbReference type="InterPro" id="IPR046532">
    <property type="entry name" value="DUF6597"/>
</dbReference>
<dbReference type="Pfam" id="PF20240">
    <property type="entry name" value="DUF6597"/>
    <property type="match status" value="1"/>
</dbReference>
<dbReference type="EMBL" id="JAMQPV010000001">
    <property type="protein sequence ID" value="MCW7461405.1"/>
    <property type="molecule type" value="Genomic_DNA"/>
</dbReference>
<dbReference type="PANTHER" id="PTHR43280">
    <property type="entry name" value="ARAC-FAMILY TRANSCRIPTIONAL REGULATOR"/>
    <property type="match status" value="1"/>
</dbReference>
<dbReference type="RefSeq" id="WP_265374506.1">
    <property type="nucleotide sequence ID" value="NZ_JAMQPV010000001.1"/>
</dbReference>
<accession>A0ABT3LV84</accession>
<dbReference type="Gene3D" id="1.10.10.60">
    <property type="entry name" value="Homeodomain-like"/>
    <property type="match status" value="1"/>
</dbReference>
<dbReference type="SMART" id="SM00342">
    <property type="entry name" value="HTH_ARAC"/>
    <property type="match status" value="1"/>
</dbReference>
<keyword evidence="2" id="KW-0238">DNA-binding</keyword>
<evidence type="ECO:0000256" key="1">
    <source>
        <dbReference type="ARBA" id="ARBA00023015"/>
    </source>
</evidence>
<evidence type="ECO:0000313" key="5">
    <source>
        <dbReference type="EMBL" id="MCW7461405.1"/>
    </source>
</evidence>
<organism evidence="5 6">
    <name type="scientific">Leptospira limi</name>
    <dbReference type="NCBI Taxonomy" id="2950023"/>
    <lineage>
        <taxon>Bacteria</taxon>
        <taxon>Pseudomonadati</taxon>
        <taxon>Spirochaetota</taxon>
        <taxon>Spirochaetia</taxon>
        <taxon>Leptospirales</taxon>
        <taxon>Leptospiraceae</taxon>
        <taxon>Leptospira</taxon>
    </lineage>
</organism>
<feature type="domain" description="HTH araC/xylS-type" evidence="4">
    <location>
        <begin position="165"/>
        <end position="266"/>
    </location>
</feature>
<proteinExistence type="predicted"/>
<dbReference type="SUPFAM" id="SSF46689">
    <property type="entry name" value="Homeodomain-like"/>
    <property type="match status" value="1"/>
</dbReference>
<sequence>MERDKGLPTKGVLRQKKTHSNTIHHRYFPNESLLYFIEHFWSVQWDLPKNETYVAETLPYPSVHIVFEKRNSIVYGVQQKKFTISLSGKGSVFGIKFKPGGFYPVYLDKIAKLTNKRIPFISLFNLKEDIKMEAKLCKTTDDKSKIELFESWIQNKSLKKESEIEDLNHMIDAIKSNNSILSVEQISKAHSIQIRTLQRLFREYIGVSPKWIIQQFRMQEIAERLEKDNSIHFADFANEFGFFDQAHFNRMFKKMIGLSPEKYLESLK</sequence>
<evidence type="ECO:0000256" key="2">
    <source>
        <dbReference type="ARBA" id="ARBA00023125"/>
    </source>
</evidence>
<keyword evidence="6" id="KW-1185">Reference proteome</keyword>
<keyword evidence="1" id="KW-0805">Transcription regulation</keyword>
<gene>
    <name evidence="5" type="ORF">ND812_04810</name>
</gene>
<keyword evidence="3" id="KW-0804">Transcription</keyword>
<reference evidence="5 6" key="1">
    <citation type="submission" date="2022-06" db="EMBL/GenBank/DDBJ databases">
        <title>Leptospira isolates from biofilms formed at urban environments.</title>
        <authorList>
            <person name="Ribeiro P.S."/>
            <person name="Sousa T."/>
            <person name="Carvalho N."/>
            <person name="Aburjaile F."/>
            <person name="Neves F."/>
            <person name="Oliveira D."/>
            <person name="Blanco L."/>
            <person name="Lima J."/>
            <person name="Costa F."/>
            <person name="Brenig B."/>
            <person name="Soares S."/>
            <person name="Ramos R."/>
            <person name="Goes-Neto A."/>
            <person name="Matiuzzi M."/>
            <person name="Azevedo V."/>
            <person name="Ristow P."/>
        </authorList>
    </citation>
    <scope>NUCLEOTIDE SEQUENCE [LARGE SCALE GENOMIC DNA]</scope>
    <source>
        <strain evidence="5 6">VSF25</strain>
    </source>
</reference>
<dbReference type="InterPro" id="IPR018060">
    <property type="entry name" value="HTH_AraC"/>
</dbReference>
<evidence type="ECO:0000313" key="6">
    <source>
        <dbReference type="Proteomes" id="UP001209737"/>
    </source>
</evidence>
<dbReference type="Proteomes" id="UP001209737">
    <property type="component" value="Unassembled WGS sequence"/>
</dbReference>
<dbReference type="Pfam" id="PF12833">
    <property type="entry name" value="HTH_18"/>
    <property type="match status" value="1"/>
</dbReference>
<comment type="caution">
    <text evidence="5">The sequence shown here is derived from an EMBL/GenBank/DDBJ whole genome shotgun (WGS) entry which is preliminary data.</text>
</comment>
<evidence type="ECO:0000259" key="4">
    <source>
        <dbReference type="PROSITE" id="PS01124"/>
    </source>
</evidence>
<dbReference type="PROSITE" id="PS01124">
    <property type="entry name" value="HTH_ARAC_FAMILY_2"/>
    <property type="match status" value="1"/>
</dbReference>
<dbReference type="PANTHER" id="PTHR43280:SF2">
    <property type="entry name" value="HTH-TYPE TRANSCRIPTIONAL REGULATOR EXSA"/>
    <property type="match status" value="1"/>
</dbReference>
<dbReference type="InterPro" id="IPR009057">
    <property type="entry name" value="Homeodomain-like_sf"/>
</dbReference>
<protein>
    <submittedName>
        <fullName evidence="5">Helix-turn-helix domain-containing protein</fullName>
    </submittedName>
</protein>